<gene>
    <name evidence="1" type="ORF">M513_13629</name>
</gene>
<dbReference type="Proteomes" id="UP000030764">
    <property type="component" value="Unassembled WGS sequence"/>
</dbReference>
<accession>A0A085LKJ4</accession>
<proteinExistence type="predicted"/>
<dbReference type="InterPro" id="IPR012337">
    <property type="entry name" value="RNaseH-like_sf"/>
</dbReference>
<organism evidence="1 2">
    <name type="scientific">Trichuris suis</name>
    <name type="common">pig whipworm</name>
    <dbReference type="NCBI Taxonomy" id="68888"/>
    <lineage>
        <taxon>Eukaryota</taxon>
        <taxon>Metazoa</taxon>
        <taxon>Ecdysozoa</taxon>
        <taxon>Nematoda</taxon>
        <taxon>Enoplea</taxon>
        <taxon>Dorylaimia</taxon>
        <taxon>Trichinellida</taxon>
        <taxon>Trichuridae</taxon>
        <taxon>Trichuris</taxon>
    </lineage>
</organism>
<dbReference type="PANTHER" id="PTHR37984">
    <property type="entry name" value="PROTEIN CBG26694"/>
    <property type="match status" value="1"/>
</dbReference>
<dbReference type="SUPFAM" id="SSF53098">
    <property type="entry name" value="Ribonuclease H-like"/>
    <property type="match status" value="1"/>
</dbReference>
<sequence>MFSRSSYGHRFPITLADYYGMWPDVHFTQRASTADIICLLKETFSPEGIPMEIVSDNGVQFCSDEFRLFLRYYDIRGGSHLAESRFAHRSHGRQSFGRLVVWPTGRMADRSFGRLVIWPTGRLAEWSFGRLVFWTTGRSADTSLSLSG</sequence>
<dbReference type="InterPro" id="IPR050951">
    <property type="entry name" value="Retrovirus_Pol_polyprotein"/>
</dbReference>
<protein>
    <recommendedName>
        <fullName evidence="3">Integrase catalytic domain-containing protein</fullName>
    </recommendedName>
</protein>
<name>A0A085LKJ4_9BILA</name>
<dbReference type="InterPro" id="IPR036397">
    <property type="entry name" value="RNaseH_sf"/>
</dbReference>
<dbReference type="PANTHER" id="PTHR37984:SF5">
    <property type="entry name" value="PROTEIN NYNRIN-LIKE"/>
    <property type="match status" value="1"/>
</dbReference>
<dbReference type="GO" id="GO:0003676">
    <property type="term" value="F:nucleic acid binding"/>
    <property type="evidence" value="ECO:0007669"/>
    <property type="project" value="InterPro"/>
</dbReference>
<evidence type="ECO:0008006" key="3">
    <source>
        <dbReference type="Google" id="ProtNLM"/>
    </source>
</evidence>
<keyword evidence="2" id="KW-1185">Reference proteome</keyword>
<dbReference type="EMBL" id="KL363478">
    <property type="protein sequence ID" value="KFD45490.1"/>
    <property type="molecule type" value="Genomic_DNA"/>
</dbReference>
<dbReference type="Gene3D" id="3.30.420.10">
    <property type="entry name" value="Ribonuclease H-like superfamily/Ribonuclease H"/>
    <property type="match status" value="1"/>
</dbReference>
<dbReference type="AlphaFoldDB" id="A0A085LKJ4"/>
<evidence type="ECO:0000313" key="2">
    <source>
        <dbReference type="Proteomes" id="UP000030764"/>
    </source>
</evidence>
<reference evidence="1 2" key="1">
    <citation type="journal article" date="2014" name="Nat. Genet.">
        <title>Genome and transcriptome of the porcine whipworm Trichuris suis.</title>
        <authorList>
            <person name="Jex A.R."/>
            <person name="Nejsum P."/>
            <person name="Schwarz E.M."/>
            <person name="Hu L."/>
            <person name="Young N.D."/>
            <person name="Hall R.S."/>
            <person name="Korhonen P.K."/>
            <person name="Liao S."/>
            <person name="Thamsborg S."/>
            <person name="Xia J."/>
            <person name="Xu P."/>
            <person name="Wang S."/>
            <person name="Scheerlinck J.P."/>
            <person name="Hofmann A."/>
            <person name="Sternberg P.W."/>
            <person name="Wang J."/>
            <person name="Gasser R.B."/>
        </authorList>
    </citation>
    <scope>NUCLEOTIDE SEQUENCE [LARGE SCALE GENOMIC DNA]</scope>
    <source>
        <strain evidence="1">DCEP-RM93M</strain>
    </source>
</reference>
<evidence type="ECO:0000313" key="1">
    <source>
        <dbReference type="EMBL" id="KFD45490.1"/>
    </source>
</evidence>